<dbReference type="RefSeq" id="WP_023359606.1">
    <property type="nucleotide sequence ID" value="NC_022657.1"/>
</dbReference>
<gene>
    <name evidence="2" type="ORF">AFR_08930</name>
</gene>
<proteinExistence type="predicted"/>
<evidence type="ECO:0000313" key="3">
    <source>
        <dbReference type="Proteomes" id="UP000017746"/>
    </source>
</evidence>
<dbReference type="HOGENOM" id="CLU_2366562_0_0_11"/>
<feature type="transmembrane region" description="Helical" evidence="1">
    <location>
        <begin position="37"/>
        <end position="55"/>
    </location>
</feature>
<name>U5VWK1_9ACTN</name>
<feature type="transmembrane region" description="Helical" evidence="1">
    <location>
        <begin position="67"/>
        <end position="87"/>
    </location>
</feature>
<protein>
    <submittedName>
        <fullName evidence="2">Uncharacterized protein</fullName>
    </submittedName>
</protein>
<dbReference type="PATRIC" id="fig|1246995.3.peg.1818"/>
<dbReference type="AlphaFoldDB" id="U5VWK1"/>
<dbReference type="STRING" id="1246995.AFR_08930"/>
<feature type="transmembrane region" description="Helical" evidence="1">
    <location>
        <begin position="12"/>
        <end position="31"/>
    </location>
</feature>
<accession>U5VWK1</accession>
<dbReference type="EMBL" id="CP006272">
    <property type="protein sequence ID" value="AGZ40075.1"/>
    <property type="molecule type" value="Genomic_DNA"/>
</dbReference>
<keyword evidence="1" id="KW-0472">Membrane</keyword>
<keyword evidence="3" id="KW-1185">Reference proteome</keyword>
<evidence type="ECO:0000256" key="1">
    <source>
        <dbReference type="SAM" id="Phobius"/>
    </source>
</evidence>
<dbReference type="OrthoDB" id="3298773at2"/>
<dbReference type="Proteomes" id="UP000017746">
    <property type="component" value="Chromosome"/>
</dbReference>
<sequence>MIDETRQLRWYLGLGLVFVALAPLLMVTLLVTDGGTAVPLFIAGPVNVVGVVFVVRSMVAGQRERSVRLLAIGSMIVIAGTALLFGMRALTA</sequence>
<evidence type="ECO:0000313" key="2">
    <source>
        <dbReference type="EMBL" id="AGZ40075.1"/>
    </source>
</evidence>
<dbReference type="KEGG" id="afs:AFR_08930"/>
<organism evidence="2 3">
    <name type="scientific">Actinoplanes friuliensis DSM 7358</name>
    <dbReference type="NCBI Taxonomy" id="1246995"/>
    <lineage>
        <taxon>Bacteria</taxon>
        <taxon>Bacillati</taxon>
        <taxon>Actinomycetota</taxon>
        <taxon>Actinomycetes</taxon>
        <taxon>Micromonosporales</taxon>
        <taxon>Micromonosporaceae</taxon>
        <taxon>Actinoplanes</taxon>
    </lineage>
</organism>
<reference evidence="2 3" key="1">
    <citation type="journal article" date="2014" name="J. Biotechnol.">
        <title>Complete genome sequence of the actinobacterium Actinoplanes friuliensis HAG 010964, producer of the lipopeptide antibiotic friulimycin.</title>
        <authorList>
            <person name="Ruckert C."/>
            <person name="Szczepanowski R."/>
            <person name="Albersmeier A."/>
            <person name="Goesmann A."/>
            <person name="Fischer N."/>
            <person name="Steinkamper A."/>
            <person name="Puhler A."/>
            <person name="Biener R."/>
            <person name="Schwartz D."/>
            <person name="Kalinowski J."/>
        </authorList>
    </citation>
    <scope>NUCLEOTIDE SEQUENCE [LARGE SCALE GENOMIC DNA]</scope>
    <source>
        <strain evidence="2 3">DSM 7358</strain>
    </source>
</reference>
<keyword evidence="1" id="KW-0812">Transmembrane</keyword>
<keyword evidence="1" id="KW-1133">Transmembrane helix</keyword>